<dbReference type="SUPFAM" id="SSF161098">
    <property type="entry name" value="MetI-like"/>
    <property type="match status" value="1"/>
</dbReference>
<proteinExistence type="predicted"/>
<dbReference type="CDD" id="cd06261">
    <property type="entry name" value="TM_PBP2"/>
    <property type="match status" value="1"/>
</dbReference>
<organism evidence="9 10">
    <name type="scientific">Cohnella yongneupensis</name>
    <dbReference type="NCBI Taxonomy" id="425006"/>
    <lineage>
        <taxon>Bacteria</taxon>
        <taxon>Bacillati</taxon>
        <taxon>Bacillota</taxon>
        <taxon>Bacilli</taxon>
        <taxon>Bacillales</taxon>
        <taxon>Paenibacillaceae</taxon>
        <taxon>Cohnella</taxon>
    </lineage>
</organism>
<name>A0ABW0QV39_9BACL</name>
<keyword evidence="3" id="KW-1003">Cell membrane</keyword>
<evidence type="ECO:0000256" key="5">
    <source>
        <dbReference type="ARBA" id="ARBA00022989"/>
    </source>
</evidence>
<feature type="transmembrane region" description="Helical" evidence="7">
    <location>
        <begin position="26"/>
        <end position="50"/>
    </location>
</feature>
<evidence type="ECO:0000313" key="10">
    <source>
        <dbReference type="Proteomes" id="UP001596108"/>
    </source>
</evidence>
<evidence type="ECO:0000256" key="6">
    <source>
        <dbReference type="ARBA" id="ARBA00023136"/>
    </source>
</evidence>
<evidence type="ECO:0000256" key="4">
    <source>
        <dbReference type="ARBA" id="ARBA00022692"/>
    </source>
</evidence>
<evidence type="ECO:0000256" key="3">
    <source>
        <dbReference type="ARBA" id="ARBA00022475"/>
    </source>
</evidence>
<feature type="transmembrane region" description="Helical" evidence="7">
    <location>
        <begin position="196"/>
        <end position="221"/>
    </location>
</feature>
<dbReference type="Gene3D" id="1.10.3720.10">
    <property type="entry name" value="MetI-like"/>
    <property type="match status" value="1"/>
</dbReference>
<feature type="transmembrane region" description="Helical" evidence="7">
    <location>
        <begin position="273"/>
        <end position="294"/>
    </location>
</feature>
<dbReference type="PROSITE" id="PS50928">
    <property type="entry name" value="ABC_TM1"/>
    <property type="match status" value="1"/>
</dbReference>
<evidence type="ECO:0000256" key="2">
    <source>
        <dbReference type="ARBA" id="ARBA00022448"/>
    </source>
</evidence>
<accession>A0ABW0QV39</accession>
<reference evidence="10" key="1">
    <citation type="journal article" date="2019" name="Int. J. Syst. Evol. Microbiol.">
        <title>The Global Catalogue of Microorganisms (GCM) 10K type strain sequencing project: providing services to taxonomists for standard genome sequencing and annotation.</title>
        <authorList>
            <consortium name="The Broad Institute Genomics Platform"/>
            <consortium name="The Broad Institute Genome Sequencing Center for Infectious Disease"/>
            <person name="Wu L."/>
            <person name="Ma J."/>
        </authorList>
    </citation>
    <scope>NUCLEOTIDE SEQUENCE [LARGE SCALE GENOMIC DNA]</scope>
    <source>
        <strain evidence="10">CGMCC 1.18578</strain>
    </source>
</reference>
<dbReference type="Proteomes" id="UP001596108">
    <property type="component" value="Unassembled WGS sequence"/>
</dbReference>
<feature type="transmembrane region" description="Helical" evidence="7">
    <location>
        <begin position="154"/>
        <end position="175"/>
    </location>
</feature>
<comment type="subcellular location">
    <subcellularLocation>
        <location evidence="1">Cell membrane</location>
        <topology evidence="1">Multi-pass membrane protein</topology>
    </subcellularLocation>
</comment>
<feature type="transmembrane region" description="Helical" evidence="7">
    <location>
        <begin position="124"/>
        <end position="148"/>
    </location>
</feature>
<keyword evidence="2" id="KW-0813">Transport</keyword>
<feature type="domain" description="ABC transmembrane type-1" evidence="8">
    <location>
        <begin position="87"/>
        <end position="291"/>
    </location>
</feature>
<feature type="transmembrane region" description="Helical" evidence="7">
    <location>
        <begin position="86"/>
        <end position="112"/>
    </location>
</feature>
<dbReference type="InterPro" id="IPR000515">
    <property type="entry name" value="MetI-like"/>
</dbReference>
<protein>
    <submittedName>
        <fullName evidence="9">Carbohydrate ABC transporter permease</fullName>
    </submittedName>
</protein>
<keyword evidence="4 7" id="KW-0812">Transmembrane</keyword>
<keyword evidence="5 7" id="KW-1133">Transmembrane helix</keyword>
<gene>
    <name evidence="9" type="ORF">ACFPQ4_04295</name>
</gene>
<comment type="caution">
    <text evidence="9">The sequence shown here is derived from an EMBL/GenBank/DDBJ whole genome shotgun (WGS) entry which is preliminary data.</text>
</comment>
<keyword evidence="10" id="KW-1185">Reference proteome</keyword>
<dbReference type="RefSeq" id="WP_378110520.1">
    <property type="nucleotide sequence ID" value="NZ_JBHSNC010000010.1"/>
</dbReference>
<dbReference type="EMBL" id="JBHSNC010000010">
    <property type="protein sequence ID" value="MFC5528673.1"/>
    <property type="molecule type" value="Genomic_DNA"/>
</dbReference>
<dbReference type="PANTHER" id="PTHR43744">
    <property type="entry name" value="ABC TRANSPORTER PERMEASE PROTEIN MG189-RELATED-RELATED"/>
    <property type="match status" value="1"/>
</dbReference>
<sequence>MNVSEPLAAPMRKPVRWKRMSITKALIHLLFILVTLSMILPFVLVISISFTADSSIVDHGYRFIPADLSLKAYEYIFKAPMLLVRAYGVTIFITVVGTVLSLLVTAMLGYVISRRDFRYRSPATFFIFFTMLFNGGLVPSYILITQYLHLTNTLWALIVPFLVSPFYIMVMKGFLSKMPFEIIESAKIDGAREIRIFIYIILPLSTPALATLGLFISFGFWNSWFPSLLYIDNEKLIPIQLLLVRMLNNLEFLTSNSDFVHQFGVDISNLPTLSARMAMAILAGGPMVFIFPFFQKYFVKGLTVGSLKG</sequence>
<keyword evidence="6 7" id="KW-0472">Membrane</keyword>
<dbReference type="PANTHER" id="PTHR43744:SF9">
    <property type="entry name" value="POLYGALACTURONAN_RHAMNOGALACTURONAN TRANSPORT SYSTEM PERMEASE PROTEIN YTCP"/>
    <property type="match status" value="1"/>
</dbReference>
<dbReference type="InterPro" id="IPR035906">
    <property type="entry name" value="MetI-like_sf"/>
</dbReference>
<evidence type="ECO:0000256" key="1">
    <source>
        <dbReference type="ARBA" id="ARBA00004651"/>
    </source>
</evidence>
<evidence type="ECO:0000256" key="7">
    <source>
        <dbReference type="SAM" id="Phobius"/>
    </source>
</evidence>
<evidence type="ECO:0000259" key="8">
    <source>
        <dbReference type="PROSITE" id="PS50928"/>
    </source>
</evidence>
<evidence type="ECO:0000313" key="9">
    <source>
        <dbReference type="EMBL" id="MFC5528673.1"/>
    </source>
</evidence>